<dbReference type="Gene3D" id="3.40.50.12780">
    <property type="entry name" value="N-terminal domain of ligase-like"/>
    <property type="match status" value="1"/>
</dbReference>
<dbReference type="FunFam" id="3.40.50.12780:FF:000007">
    <property type="entry name" value="Acyl-coenzyme A synthetase ACSM2A, mitochondrial"/>
    <property type="match status" value="1"/>
</dbReference>
<evidence type="ECO:0000256" key="10">
    <source>
        <dbReference type="ARBA" id="ARBA00022946"/>
    </source>
</evidence>
<dbReference type="InterPro" id="IPR020845">
    <property type="entry name" value="AMP-binding_CS"/>
</dbReference>
<comment type="catalytic activity">
    <reaction evidence="14">
        <text>a medium-chain fatty acid + ATP + CoA = a medium-chain fatty acyl-CoA + AMP + diphosphate</text>
        <dbReference type="Rhea" id="RHEA:48340"/>
        <dbReference type="ChEBI" id="CHEBI:30616"/>
        <dbReference type="ChEBI" id="CHEBI:33019"/>
        <dbReference type="ChEBI" id="CHEBI:57287"/>
        <dbReference type="ChEBI" id="CHEBI:59558"/>
        <dbReference type="ChEBI" id="CHEBI:90546"/>
        <dbReference type="ChEBI" id="CHEBI:456215"/>
        <dbReference type="EC" id="6.2.1.2"/>
    </reaction>
    <physiologicalReaction direction="left-to-right" evidence="14">
        <dbReference type="Rhea" id="RHEA:48341"/>
    </physiologicalReaction>
</comment>
<evidence type="ECO:0000256" key="5">
    <source>
        <dbReference type="ARBA" id="ARBA00022723"/>
    </source>
</evidence>
<feature type="domain" description="AMP-dependent synthetase/ligase" evidence="15">
    <location>
        <begin position="74"/>
        <end position="422"/>
    </location>
</feature>
<dbReference type="GO" id="GO:0005524">
    <property type="term" value="F:ATP binding"/>
    <property type="evidence" value="ECO:0007669"/>
    <property type="project" value="UniProtKB-KW"/>
</dbReference>
<reference evidence="17" key="3">
    <citation type="submission" date="2025-09" db="UniProtKB">
        <authorList>
            <consortium name="Ensembl"/>
        </authorList>
    </citation>
    <scope>IDENTIFICATION</scope>
</reference>
<comment type="similarity">
    <text evidence="3">Belongs to the ATP-dependent AMP-binding enzyme family.</text>
</comment>
<dbReference type="EC" id="6.2.1.2" evidence="13"/>
<accession>A0A670K3W0</accession>
<keyword evidence="11" id="KW-0443">Lipid metabolism</keyword>
<dbReference type="PROSITE" id="PS00455">
    <property type="entry name" value="AMP_BINDING"/>
    <property type="match status" value="1"/>
</dbReference>
<dbReference type="InterPro" id="IPR025110">
    <property type="entry name" value="AMP-bd_C"/>
</dbReference>
<keyword evidence="12" id="KW-0496">Mitochondrion</keyword>
<evidence type="ECO:0000313" key="18">
    <source>
        <dbReference type="Proteomes" id="UP000472272"/>
    </source>
</evidence>
<evidence type="ECO:0000313" key="17">
    <source>
        <dbReference type="Ensembl" id="ENSPMRP00000030845.1"/>
    </source>
</evidence>
<dbReference type="AlphaFoldDB" id="A0A670K3W0"/>
<dbReference type="GO" id="GO:0005759">
    <property type="term" value="C:mitochondrial matrix"/>
    <property type="evidence" value="ECO:0007669"/>
    <property type="project" value="TreeGrafter"/>
</dbReference>
<evidence type="ECO:0000256" key="3">
    <source>
        <dbReference type="ARBA" id="ARBA00006432"/>
    </source>
</evidence>
<dbReference type="GO" id="GO:0006637">
    <property type="term" value="P:acyl-CoA metabolic process"/>
    <property type="evidence" value="ECO:0007669"/>
    <property type="project" value="TreeGrafter"/>
</dbReference>
<dbReference type="InterPro" id="IPR045851">
    <property type="entry name" value="AMP-bd_C_sf"/>
</dbReference>
<keyword evidence="7" id="KW-0276">Fatty acid metabolism</keyword>
<keyword evidence="18" id="KW-1185">Reference proteome</keyword>
<dbReference type="GeneTree" id="ENSGT00940000157930"/>
<dbReference type="Gene3D" id="3.30.300.30">
    <property type="match status" value="1"/>
</dbReference>
<evidence type="ECO:0000256" key="14">
    <source>
        <dbReference type="ARBA" id="ARBA00048477"/>
    </source>
</evidence>
<reference evidence="17" key="2">
    <citation type="submission" date="2025-08" db="UniProtKB">
        <authorList>
            <consortium name="Ensembl"/>
        </authorList>
    </citation>
    <scope>IDENTIFICATION</scope>
</reference>
<feature type="domain" description="AMP-binding enzyme C-terminal" evidence="16">
    <location>
        <begin position="485"/>
        <end position="565"/>
    </location>
</feature>
<evidence type="ECO:0000256" key="13">
    <source>
        <dbReference type="ARBA" id="ARBA00039009"/>
    </source>
</evidence>
<dbReference type="InterPro" id="IPR051087">
    <property type="entry name" value="Mitochondrial_ACSM"/>
</dbReference>
<keyword evidence="9" id="KW-0460">Magnesium</keyword>
<dbReference type="PANTHER" id="PTHR43605">
    <property type="entry name" value="ACYL-COENZYME A SYNTHETASE"/>
    <property type="match status" value="1"/>
</dbReference>
<organism evidence="17 18">
    <name type="scientific">Podarcis muralis</name>
    <name type="common">Wall lizard</name>
    <name type="synonym">Lacerta muralis</name>
    <dbReference type="NCBI Taxonomy" id="64176"/>
    <lineage>
        <taxon>Eukaryota</taxon>
        <taxon>Metazoa</taxon>
        <taxon>Chordata</taxon>
        <taxon>Craniata</taxon>
        <taxon>Vertebrata</taxon>
        <taxon>Euteleostomi</taxon>
        <taxon>Lepidosauria</taxon>
        <taxon>Squamata</taxon>
        <taxon>Bifurcata</taxon>
        <taxon>Unidentata</taxon>
        <taxon>Episquamata</taxon>
        <taxon>Laterata</taxon>
        <taxon>Lacertibaenia</taxon>
        <taxon>Lacertidae</taxon>
        <taxon>Podarcis</taxon>
    </lineage>
</organism>
<dbReference type="Ensembl" id="ENSPMRT00000032715.1">
    <property type="protein sequence ID" value="ENSPMRP00000030845.1"/>
    <property type="gene ID" value="ENSPMRG00000019690.1"/>
</dbReference>
<evidence type="ECO:0000259" key="16">
    <source>
        <dbReference type="Pfam" id="PF13193"/>
    </source>
</evidence>
<dbReference type="GO" id="GO:0004321">
    <property type="term" value="F:fatty-acyl-CoA synthase activity"/>
    <property type="evidence" value="ECO:0007669"/>
    <property type="project" value="TreeGrafter"/>
</dbReference>
<sequence>MQILLKLKTLRPVWSCQSLCRAFQNDNKRFTSLDLSQYEAINRGDKEVPEYFNFASDVLDQWSKAEKDGSRASNPALWWIDGKGKEVRWSFEELGVLSRKAANVLSGPCGLQRGDRVVLILPRVPEWWLLNVACIRSGIVFLPGTPQLTAKDIQYRLQVSQAKCIITHDTLTPAVDSISSSCPFLKTKLLLSEGRRGGWLNFKELLDVAPSDHSCVKTKSDEPMTIYFTSGTTGSPKMAEHSQSSLALGLALSGRSWLDIRPSDIIWNMSDTGWVKAGLGSVFAPWLRGITVFVHSMPQFEPREFLNTLSQYPITTVCSAPTAYRMLVQHDLTSYKFKSLRHCLTGGEPLNPEVMVQWKRQTGLDIYEGYGQTEVGIISQNEKGKKIKPGSMGTPAPPYDVQIIDENGNILPRGEEGDIAIRIKSKRPFCFFSRYDNPEKNASVFRGNFYITGDRGLMDEDGYLWFVGRSDDVIISSGYRIGPFEVESALIEHPAVVESAVVSSPDPVRGEVVKAFVVLSPSFASHNPEKLTLELQEHVKKVTAPYKYPRKMEFVQELPKTITGKIRRNVLRKKEWGPIYQNGQ</sequence>
<keyword evidence="10" id="KW-0809">Transit peptide</keyword>
<protein>
    <recommendedName>
        <fullName evidence="13">medium-chain acyl-CoA ligase</fullName>
        <ecNumber evidence="13">6.2.1.2</ecNumber>
    </recommendedName>
</protein>
<reference evidence="17 18" key="1">
    <citation type="journal article" date="2019" name="Proc. Natl. Acad. Sci. U.S.A.">
        <title>Regulatory changes in pterin and carotenoid genes underlie balanced color polymorphisms in the wall lizard.</title>
        <authorList>
            <person name="Andrade P."/>
            <person name="Pinho C."/>
            <person name="Perez I de Lanuza G."/>
            <person name="Afonso S."/>
            <person name="Brejcha J."/>
            <person name="Rubin C.J."/>
            <person name="Wallerman O."/>
            <person name="Pereira P."/>
            <person name="Sabatino S.J."/>
            <person name="Bellati A."/>
            <person name="Pellitteri-Rosa D."/>
            <person name="Bosakova Z."/>
            <person name="Bunikis I."/>
            <person name="Carretero M.A."/>
            <person name="Feiner N."/>
            <person name="Marsik P."/>
            <person name="Pauperio F."/>
            <person name="Salvi D."/>
            <person name="Soler L."/>
            <person name="While G.M."/>
            <person name="Uller T."/>
            <person name="Font E."/>
            <person name="Andersson L."/>
            <person name="Carneiro M."/>
        </authorList>
    </citation>
    <scope>NUCLEOTIDE SEQUENCE</scope>
</reference>
<evidence type="ECO:0000256" key="7">
    <source>
        <dbReference type="ARBA" id="ARBA00022832"/>
    </source>
</evidence>
<keyword evidence="8" id="KW-0067">ATP-binding</keyword>
<evidence type="ECO:0000256" key="6">
    <source>
        <dbReference type="ARBA" id="ARBA00022741"/>
    </source>
</evidence>
<dbReference type="InterPro" id="IPR000873">
    <property type="entry name" value="AMP-dep_synth/lig_dom"/>
</dbReference>
<dbReference type="Pfam" id="PF00501">
    <property type="entry name" value="AMP-binding"/>
    <property type="match status" value="1"/>
</dbReference>
<dbReference type="GO" id="GO:0046872">
    <property type="term" value="F:metal ion binding"/>
    <property type="evidence" value="ECO:0007669"/>
    <property type="project" value="UniProtKB-KW"/>
</dbReference>
<dbReference type="FunFam" id="3.30.300.30:FF:000005">
    <property type="entry name" value="Acyl-coenzyme A synthetase ACSM5, mitochondrial"/>
    <property type="match status" value="1"/>
</dbReference>
<evidence type="ECO:0000259" key="15">
    <source>
        <dbReference type="Pfam" id="PF00501"/>
    </source>
</evidence>
<dbReference type="SUPFAM" id="SSF56801">
    <property type="entry name" value="Acetyl-CoA synthetase-like"/>
    <property type="match status" value="1"/>
</dbReference>
<evidence type="ECO:0000256" key="12">
    <source>
        <dbReference type="ARBA" id="ARBA00023128"/>
    </source>
</evidence>
<keyword evidence="5" id="KW-0479">Metal-binding</keyword>
<comment type="cofactor">
    <cofactor evidence="1">
        <name>Mn(2+)</name>
        <dbReference type="ChEBI" id="CHEBI:29035"/>
    </cofactor>
</comment>
<name>A0A670K3W0_PODMU</name>
<evidence type="ECO:0000256" key="11">
    <source>
        <dbReference type="ARBA" id="ARBA00023098"/>
    </source>
</evidence>
<evidence type="ECO:0000256" key="8">
    <source>
        <dbReference type="ARBA" id="ARBA00022840"/>
    </source>
</evidence>
<dbReference type="GO" id="GO:0031956">
    <property type="term" value="F:medium-chain fatty acid-CoA ligase activity"/>
    <property type="evidence" value="ECO:0007669"/>
    <property type="project" value="UniProtKB-EC"/>
</dbReference>
<evidence type="ECO:0000256" key="9">
    <source>
        <dbReference type="ARBA" id="ARBA00022842"/>
    </source>
</evidence>
<dbReference type="PANTHER" id="PTHR43605:SF7">
    <property type="entry name" value="ACYL-COENZYME A SYNTHETASE ACSM3, MITOCHONDRIAL"/>
    <property type="match status" value="1"/>
</dbReference>
<dbReference type="InterPro" id="IPR042099">
    <property type="entry name" value="ANL_N_sf"/>
</dbReference>
<dbReference type="Pfam" id="PF13193">
    <property type="entry name" value="AMP-binding_C"/>
    <property type="match status" value="1"/>
</dbReference>
<keyword evidence="6" id="KW-0547">Nucleotide-binding</keyword>
<dbReference type="OMA" id="QLWTPLT"/>
<evidence type="ECO:0000256" key="1">
    <source>
        <dbReference type="ARBA" id="ARBA00001936"/>
    </source>
</evidence>
<dbReference type="Proteomes" id="UP000472272">
    <property type="component" value="Chromosome 14"/>
</dbReference>
<evidence type="ECO:0000256" key="4">
    <source>
        <dbReference type="ARBA" id="ARBA00022598"/>
    </source>
</evidence>
<proteinExistence type="inferred from homology"/>
<evidence type="ECO:0000256" key="2">
    <source>
        <dbReference type="ARBA" id="ARBA00004173"/>
    </source>
</evidence>
<dbReference type="GO" id="GO:0006633">
    <property type="term" value="P:fatty acid biosynthetic process"/>
    <property type="evidence" value="ECO:0007669"/>
    <property type="project" value="TreeGrafter"/>
</dbReference>
<keyword evidence="4" id="KW-0436">Ligase</keyword>
<comment type="subcellular location">
    <subcellularLocation>
        <location evidence="2">Mitochondrion</location>
    </subcellularLocation>
</comment>